<reference evidence="1" key="2">
    <citation type="journal article" date="2015" name="Data Brief">
        <title>Shoot transcriptome of the giant reed, Arundo donax.</title>
        <authorList>
            <person name="Barrero R.A."/>
            <person name="Guerrero F.D."/>
            <person name="Moolhuijzen P."/>
            <person name="Goolsby J.A."/>
            <person name="Tidwell J."/>
            <person name="Bellgard S.E."/>
            <person name="Bellgard M.I."/>
        </authorList>
    </citation>
    <scope>NUCLEOTIDE SEQUENCE</scope>
    <source>
        <tissue evidence="1">Shoot tissue taken approximately 20 cm above the soil surface</tissue>
    </source>
</reference>
<proteinExistence type="predicted"/>
<organism evidence="1">
    <name type="scientific">Arundo donax</name>
    <name type="common">Giant reed</name>
    <name type="synonym">Donax arundinaceus</name>
    <dbReference type="NCBI Taxonomy" id="35708"/>
    <lineage>
        <taxon>Eukaryota</taxon>
        <taxon>Viridiplantae</taxon>
        <taxon>Streptophyta</taxon>
        <taxon>Embryophyta</taxon>
        <taxon>Tracheophyta</taxon>
        <taxon>Spermatophyta</taxon>
        <taxon>Magnoliopsida</taxon>
        <taxon>Liliopsida</taxon>
        <taxon>Poales</taxon>
        <taxon>Poaceae</taxon>
        <taxon>PACMAD clade</taxon>
        <taxon>Arundinoideae</taxon>
        <taxon>Arundineae</taxon>
        <taxon>Arundo</taxon>
    </lineage>
</organism>
<name>A0A0A9HH72_ARUDO</name>
<evidence type="ECO:0000313" key="1">
    <source>
        <dbReference type="EMBL" id="JAE32263.1"/>
    </source>
</evidence>
<sequence>MQKTPIPFQPSLMPFNIQTGATDKHTELTRHLEQQRVVVVAAADSNC</sequence>
<accession>A0A0A9HH72</accession>
<dbReference type="EMBL" id="GBRH01165633">
    <property type="protein sequence ID" value="JAE32263.1"/>
    <property type="molecule type" value="Transcribed_RNA"/>
</dbReference>
<protein>
    <submittedName>
        <fullName evidence="1">Uncharacterized protein</fullName>
    </submittedName>
</protein>
<dbReference type="AlphaFoldDB" id="A0A0A9HH72"/>
<reference evidence="1" key="1">
    <citation type="submission" date="2014-09" db="EMBL/GenBank/DDBJ databases">
        <authorList>
            <person name="Magalhaes I.L.F."/>
            <person name="Oliveira U."/>
            <person name="Santos F.R."/>
            <person name="Vidigal T.H.D.A."/>
            <person name="Brescovit A.D."/>
            <person name="Santos A.J."/>
        </authorList>
    </citation>
    <scope>NUCLEOTIDE SEQUENCE</scope>
    <source>
        <tissue evidence="1">Shoot tissue taken approximately 20 cm above the soil surface</tissue>
    </source>
</reference>